<dbReference type="AlphaFoldDB" id="A0AAW8U989"/>
<feature type="transmembrane region" description="Helical" evidence="7">
    <location>
        <begin position="296"/>
        <end position="316"/>
    </location>
</feature>
<feature type="transmembrane region" description="Helical" evidence="7">
    <location>
        <begin position="418"/>
        <end position="435"/>
    </location>
</feature>
<comment type="caution">
    <text evidence="8">The sequence shown here is derived from an EMBL/GenBank/DDBJ whole genome shotgun (WGS) entry which is preliminary data.</text>
</comment>
<feature type="transmembrane region" description="Helical" evidence="7">
    <location>
        <begin position="442"/>
        <end position="460"/>
    </location>
</feature>
<feature type="transmembrane region" description="Helical" evidence="7">
    <location>
        <begin position="118"/>
        <end position="139"/>
    </location>
</feature>
<keyword evidence="4 7" id="KW-0812">Transmembrane</keyword>
<evidence type="ECO:0000256" key="6">
    <source>
        <dbReference type="ARBA" id="ARBA00023136"/>
    </source>
</evidence>
<accession>A0AAW8U989</accession>
<reference evidence="8" key="1">
    <citation type="submission" date="2023-03" db="EMBL/GenBank/DDBJ databases">
        <authorList>
            <person name="Shen W."/>
            <person name="Cai J."/>
        </authorList>
    </citation>
    <scope>NUCLEOTIDE SEQUENCE</scope>
    <source>
        <strain evidence="8">P96-3</strain>
    </source>
</reference>
<evidence type="ECO:0000256" key="2">
    <source>
        <dbReference type="ARBA" id="ARBA00007430"/>
    </source>
</evidence>
<keyword evidence="3" id="KW-1003">Cell membrane</keyword>
<feature type="transmembrane region" description="Helical" evidence="7">
    <location>
        <begin position="45"/>
        <end position="62"/>
    </location>
</feature>
<protein>
    <submittedName>
        <fullName evidence="8">Lipopolysaccharide biosynthesis protein</fullName>
    </submittedName>
</protein>
<gene>
    <name evidence="8" type="ORF">P7H70_05710</name>
</gene>
<feature type="transmembrane region" description="Helical" evidence="7">
    <location>
        <begin position="83"/>
        <end position="106"/>
    </location>
</feature>
<keyword evidence="5 7" id="KW-1133">Transmembrane helix</keyword>
<keyword evidence="6 7" id="KW-0472">Membrane</keyword>
<feature type="transmembrane region" description="Helical" evidence="7">
    <location>
        <begin position="322"/>
        <end position="339"/>
    </location>
</feature>
<dbReference type="EMBL" id="JARQBZ010000008">
    <property type="protein sequence ID" value="MDT2833545.1"/>
    <property type="molecule type" value="Genomic_DNA"/>
</dbReference>
<evidence type="ECO:0000256" key="7">
    <source>
        <dbReference type="SAM" id="Phobius"/>
    </source>
</evidence>
<feature type="transmembrane region" description="Helical" evidence="7">
    <location>
        <begin position="173"/>
        <end position="193"/>
    </location>
</feature>
<feature type="transmembrane region" description="Helical" evidence="7">
    <location>
        <begin position="148"/>
        <end position="167"/>
    </location>
</feature>
<organism evidence="8 9">
    <name type="scientific">Vagococcus carniphilus</name>
    <dbReference type="NCBI Taxonomy" id="218144"/>
    <lineage>
        <taxon>Bacteria</taxon>
        <taxon>Bacillati</taxon>
        <taxon>Bacillota</taxon>
        <taxon>Bacilli</taxon>
        <taxon>Lactobacillales</taxon>
        <taxon>Enterococcaceae</taxon>
        <taxon>Vagococcus</taxon>
    </lineage>
</organism>
<evidence type="ECO:0000256" key="5">
    <source>
        <dbReference type="ARBA" id="ARBA00022989"/>
    </source>
</evidence>
<evidence type="ECO:0000256" key="3">
    <source>
        <dbReference type="ARBA" id="ARBA00022475"/>
    </source>
</evidence>
<dbReference type="Proteomes" id="UP001268577">
    <property type="component" value="Unassembled WGS sequence"/>
</dbReference>
<evidence type="ECO:0000256" key="1">
    <source>
        <dbReference type="ARBA" id="ARBA00004651"/>
    </source>
</evidence>
<dbReference type="PANTHER" id="PTHR30250:SF10">
    <property type="entry name" value="LIPOPOLYSACCHARIDE BIOSYNTHESIS PROTEIN WZXC"/>
    <property type="match status" value="1"/>
</dbReference>
<name>A0AAW8U989_9ENTE</name>
<evidence type="ECO:0000313" key="9">
    <source>
        <dbReference type="Proteomes" id="UP001268577"/>
    </source>
</evidence>
<sequence>MEEKNEYKNNVILSLFWKLLERGGTQGIQFLIQIVLARILLPEDYGAIALVTILITLANVFVQSGFNTALIQKKNSDSLDFSSVFYFSVVFSIILYFVIYLSAPGISKFYNVGDLTNVIRVTGLTLIFGSINSIQNAVISKTMRFKKLFVSSLGAMVISGTLGIIFAFLGYGIWALVVQQLTNQISISIILWFTVKWRPTREFSFFRLKGLFSYGWKILVSSLIDTLYANIRSLFIGRVYTPEQLGFYTRGDQFPALLVTNINGSIQSVMLPVLSKEQDDKKKVKQLVRRSIVTSSYLLFPMMVGLAIVSKPLIILLLTDKWLPAVVFVQIACFTYSLWPIHTANLQAINALGRSDIFLKIEIIKKSIGIFILLFTLRYGVVAIALGGGVTGIISTFVNAFPNKKLLNYSFREQWKDIIPSLFLSILMGISIYPLKFIIFNNFLLLLAQITLGTIVYIALSKIFKIETYNYLKNTLISIKKGR</sequence>
<dbReference type="Pfam" id="PF13440">
    <property type="entry name" value="Polysacc_synt_3"/>
    <property type="match status" value="1"/>
</dbReference>
<comment type="subcellular location">
    <subcellularLocation>
        <location evidence="1">Cell membrane</location>
        <topology evidence="1">Multi-pass membrane protein</topology>
    </subcellularLocation>
</comment>
<comment type="similarity">
    <text evidence="2">Belongs to the polysaccharide synthase family.</text>
</comment>
<dbReference type="CDD" id="cd13127">
    <property type="entry name" value="MATE_tuaB_like"/>
    <property type="match status" value="1"/>
</dbReference>
<evidence type="ECO:0000313" key="8">
    <source>
        <dbReference type="EMBL" id="MDT2833545.1"/>
    </source>
</evidence>
<dbReference type="PANTHER" id="PTHR30250">
    <property type="entry name" value="PST FAMILY PREDICTED COLANIC ACID TRANSPORTER"/>
    <property type="match status" value="1"/>
</dbReference>
<dbReference type="InterPro" id="IPR050833">
    <property type="entry name" value="Poly_Biosynth_Transport"/>
</dbReference>
<evidence type="ECO:0000256" key="4">
    <source>
        <dbReference type="ARBA" id="ARBA00022692"/>
    </source>
</evidence>
<dbReference type="GO" id="GO:0005886">
    <property type="term" value="C:plasma membrane"/>
    <property type="evidence" value="ECO:0007669"/>
    <property type="project" value="UniProtKB-SubCell"/>
</dbReference>
<feature type="transmembrane region" description="Helical" evidence="7">
    <location>
        <begin position="370"/>
        <end position="398"/>
    </location>
</feature>
<dbReference type="RefSeq" id="WP_311985108.1">
    <property type="nucleotide sequence ID" value="NZ_JARQBZ010000008.1"/>
</dbReference>
<proteinExistence type="inferred from homology"/>